<dbReference type="PROSITE" id="PS50280">
    <property type="entry name" value="SET"/>
    <property type="match status" value="1"/>
</dbReference>
<organism evidence="2 3">
    <name type="scientific">Spizellomyces punctatus (strain DAOM BR117)</name>
    <dbReference type="NCBI Taxonomy" id="645134"/>
    <lineage>
        <taxon>Eukaryota</taxon>
        <taxon>Fungi</taxon>
        <taxon>Fungi incertae sedis</taxon>
        <taxon>Chytridiomycota</taxon>
        <taxon>Chytridiomycota incertae sedis</taxon>
        <taxon>Chytridiomycetes</taxon>
        <taxon>Spizellomycetales</taxon>
        <taxon>Spizellomycetaceae</taxon>
        <taxon>Spizellomyces</taxon>
    </lineage>
</organism>
<dbReference type="GeneID" id="27690453"/>
<protein>
    <recommendedName>
        <fullName evidence="1">SET domain-containing protein</fullName>
    </recommendedName>
</protein>
<dbReference type="RefSeq" id="XP_016605335.1">
    <property type="nucleotide sequence ID" value="XM_016755388.1"/>
</dbReference>
<dbReference type="OrthoDB" id="422362at2759"/>
<reference evidence="2 3" key="1">
    <citation type="submission" date="2009-08" db="EMBL/GenBank/DDBJ databases">
        <title>The Genome Sequence of Spizellomyces punctatus strain DAOM BR117.</title>
        <authorList>
            <consortium name="The Broad Institute Genome Sequencing Platform"/>
            <person name="Russ C."/>
            <person name="Cuomo C."/>
            <person name="Shea T."/>
            <person name="Young S.K."/>
            <person name="Zeng Q."/>
            <person name="Koehrsen M."/>
            <person name="Haas B."/>
            <person name="Borodovsky M."/>
            <person name="Guigo R."/>
            <person name="Alvarado L."/>
            <person name="Berlin A."/>
            <person name="Bochicchio J."/>
            <person name="Borenstein D."/>
            <person name="Chapman S."/>
            <person name="Chen Z."/>
            <person name="Engels R."/>
            <person name="Freedman E."/>
            <person name="Gellesch M."/>
            <person name="Goldberg J."/>
            <person name="Griggs A."/>
            <person name="Gujja S."/>
            <person name="Heiman D."/>
            <person name="Hepburn T."/>
            <person name="Howarth C."/>
            <person name="Jen D."/>
            <person name="Larson L."/>
            <person name="Lewis B."/>
            <person name="Mehta T."/>
            <person name="Park D."/>
            <person name="Pearson M."/>
            <person name="Roberts A."/>
            <person name="Saif S."/>
            <person name="Shenoy N."/>
            <person name="Sisk P."/>
            <person name="Stolte C."/>
            <person name="Sykes S."/>
            <person name="Thomson T."/>
            <person name="Walk T."/>
            <person name="White J."/>
            <person name="Yandava C."/>
            <person name="Burger G."/>
            <person name="Gray M.W."/>
            <person name="Holland P.W.H."/>
            <person name="King N."/>
            <person name="Lang F.B.F."/>
            <person name="Roger A.J."/>
            <person name="Ruiz-Trillo I."/>
            <person name="Lander E."/>
            <person name="Nusbaum C."/>
        </authorList>
    </citation>
    <scope>NUCLEOTIDE SEQUENCE [LARGE SCALE GENOMIC DNA]</scope>
    <source>
        <strain evidence="2 3">DAOM BR117</strain>
    </source>
</reference>
<dbReference type="OMA" id="EPNCEIN"/>
<evidence type="ECO:0000313" key="3">
    <source>
        <dbReference type="Proteomes" id="UP000053201"/>
    </source>
</evidence>
<dbReference type="AlphaFoldDB" id="A0A0L0H701"/>
<dbReference type="Proteomes" id="UP000053201">
    <property type="component" value="Unassembled WGS sequence"/>
</dbReference>
<dbReference type="SUPFAM" id="SSF82199">
    <property type="entry name" value="SET domain"/>
    <property type="match status" value="1"/>
</dbReference>
<gene>
    <name evidence="2" type="ORF">SPPG_07225</name>
</gene>
<dbReference type="Gene3D" id="2.170.270.10">
    <property type="entry name" value="SET domain"/>
    <property type="match status" value="1"/>
</dbReference>
<feature type="domain" description="SET" evidence="1">
    <location>
        <begin position="4"/>
        <end position="113"/>
    </location>
</feature>
<proteinExistence type="predicted"/>
<sequence>MADSEIQRPKYPTRVENVPYGKALCADRDLPAGTVVEKFEGKVVEYEDLSDYDKTYVLNFQPKGSTEWKWLLPLSNARYANHSCDPCAYINDNRELVLRRAVREGDQITFLYNPGEDSDWWDPVWNFKCCCGAKQCQGDIDRYRKPTTVN</sequence>
<dbReference type="EMBL" id="KQ257464">
    <property type="protein sequence ID" value="KNC97295.1"/>
    <property type="molecule type" value="Genomic_DNA"/>
</dbReference>
<dbReference type="InterPro" id="IPR046341">
    <property type="entry name" value="SET_dom_sf"/>
</dbReference>
<dbReference type="InterPro" id="IPR001214">
    <property type="entry name" value="SET_dom"/>
</dbReference>
<evidence type="ECO:0000259" key="1">
    <source>
        <dbReference type="PROSITE" id="PS50280"/>
    </source>
</evidence>
<dbReference type="Pfam" id="PF00856">
    <property type="entry name" value="SET"/>
    <property type="match status" value="1"/>
</dbReference>
<accession>A0A0L0H701</accession>
<dbReference type="VEuPathDB" id="FungiDB:SPPG_07225"/>
<dbReference type="eggNOG" id="ENOG502SR4A">
    <property type="taxonomic scope" value="Eukaryota"/>
</dbReference>
<keyword evidence="3" id="KW-1185">Reference proteome</keyword>
<evidence type="ECO:0000313" key="2">
    <source>
        <dbReference type="EMBL" id="KNC97295.1"/>
    </source>
</evidence>
<name>A0A0L0H701_SPIPD</name>
<dbReference type="InParanoid" id="A0A0L0H701"/>